<comment type="caution">
    <text evidence="1">The sequence shown here is derived from an EMBL/GenBank/DDBJ whole genome shotgun (WGS) entry which is preliminary data.</text>
</comment>
<proteinExistence type="predicted"/>
<name>A0ACB7FCF7_NIBAL</name>
<gene>
    <name evidence="1" type="primary">HIPK1.9</name>
    <name evidence="1" type="ORF">GBF38_004350</name>
</gene>
<reference evidence="1" key="1">
    <citation type="submission" date="2020-04" db="EMBL/GenBank/DDBJ databases">
        <title>A chromosome-scale assembly and high-density genetic map of the yellow drum (Nibea albiflora) genome.</title>
        <authorList>
            <person name="Xu D."/>
            <person name="Zhang W."/>
            <person name="Chen R."/>
            <person name="Tan P."/>
            <person name="Wang L."/>
            <person name="Song H."/>
            <person name="Tian L."/>
            <person name="Zhu Q."/>
            <person name="Wang B."/>
        </authorList>
    </citation>
    <scope>NUCLEOTIDE SEQUENCE</scope>
    <source>
        <strain evidence="1">ZJHYS-2018</strain>
    </source>
</reference>
<sequence length="149" mass="17245">VAVKVDKNCLRFVWQARLEIGILKRLRCLDPDACNIVKLNESFFDKTKVCMRFELMNQRQSDNQGLSTRELRPIMHKLATTLDHLSSTGLVHTDLKPDRMMFVNRHERPLKVKLIDFGLAQAVADIKPSACVQATYYREPEVHIPIHTF</sequence>
<accession>A0ACB7FCF7</accession>
<feature type="non-terminal residue" evidence="1">
    <location>
        <position position="1"/>
    </location>
</feature>
<evidence type="ECO:0000313" key="1">
    <source>
        <dbReference type="EMBL" id="KAG8011950.1"/>
    </source>
</evidence>
<evidence type="ECO:0000313" key="2">
    <source>
        <dbReference type="Proteomes" id="UP000805704"/>
    </source>
</evidence>
<keyword evidence="2" id="KW-1185">Reference proteome</keyword>
<protein>
    <submittedName>
        <fullName evidence="1">Homeodomain-interacting protein kinase 1</fullName>
    </submittedName>
</protein>
<dbReference type="Proteomes" id="UP000805704">
    <property type="component" value="Chromosome 13"/>
</dbReference>
<organism evidence="1 2">
    <name type="scientific">Nibea albiflora</name>
    <name type="common">Yellow drum</name>
    <name type="synonym">Corvina albiflora</name>
    <dbReference type="NCBI Taxonomy" id="240163"/>
    <lineage>
        <taxon>Eukaryota</taxon>
        <taxon>Metazoa</taxon>
        <taxon>Chordata</taxon>
        <taxon>Craniata</taxon>
        <taxon>Vertebrata</taxon>
        <taxon>Euteleostomi</taxon>
        <taxon>Actinopterygii</taxon>
        <taxon>Neopterygii</taxon>
        <taxon>Teleostei</taxon>
        <taxon>Neoteleostei</taxon>
        <taxon>Acanthomorphata</taxon>
        <taxon>Eupercaria</taxon>
        <taxon>Sciaenidae</taxon>
        <taxon>Nibea</taxon>
    </lineage>
</organism>
<keyword evidence="1" id="KW-0418">Kinase</keyword>
<keyword evidence="1" id="KW-0371">Homeobox</keyword>
<keyword evidence="1" id="KW-0808">Transferase</keyword>
<dbReference type="EMBL" id="CM024801">
    <property type="protein sequence ID" value="KAG8011950.1"/>
    <property type="molecule type" value="Genomic_DNA"/>
</dbReference>
<keyword evidence="1" id="KW-0238">DNA-binding</keyword>